<dbReference type="Proteomes" id="UP000559256">
    <property type="component" value="Unassembled WGS sequence"/>
</dbReference>
<evidence type="ECO:0000313" key="3">
    <source>
        <dbReference type="Proteomes" id="UP000559256"/>
    </source>
</evidence>
<name>A0A8H5GLS3_9AGAR</name>
<protein>
    <submittedName>
        <fullName evidence="2">Uncharacterized protein</fullName>
    </submittedName>
</protein>
<evidence type="ECO:0000313" key="2">
    <source>
        <dbReference type="EMBL" id="KAF5367121.1"/>
    </source>
</evidence>
<evidence type="ECO:0000256" key="1">
    <source>
        <dbReference type="SAM" id="MobiDB-lite"/>
    </source>
</evidence>
<dbReference type="AlphaFoldDB" id="A0A8H5GLS3"/>
<comment type="caution">
    <text evidence="2">The sequence shown here is derived from an EMBL/GenBank/DDBJ whole genome shotgun (WGS) entry which is preliminary data.</text>
</comment>
<keyword evidence="3" id="KW-1185">Reference proteome</keyword>
<dbReference type="OrthoDB" id="2992919at2759"/>
<sequence>MLATHSVPSSPKRVFMSKENRLYPIQDGPAQATANKRLRSNSGNGRYKSVEPDMFVSSAWSEGRENTRSPRPSPKAPLIRSTPHSLWQITPTPKENTDPRVEISPVKKCGSALDPIGSERRQFASNASVLRTANATPDFKPPRLPVDSPNRESFTWAGAGPESNMDLLTSPLSLMSPGQGQEDIVKPMVLVTRPLRPAVGPHRHSFHKAPSFLLSSYSPNSNHHSSNSLPSFSSSYTYPAYLSLPNAGGTIDSESAEYPPMTITQFASVLREIRRKNPHAPKMPSMLNPLRASAPFMYYHGVEPNTRNPYSNLTWNFQKRRVVVNRSRSICAVSNKNLRPVVYVCNGDTHHCIMCKRENLLKRLLISRYWRRQNQAEARARLARLEMELERQRRVIAMGYGQSVPRDVGESESEFESGDESEGEDSEDEGTDGEEFEVEVSDAVVDDIAVADADVDGDVRMEGALGLELGLRNIKSNGNSKSSSKRNITNHARAHMHDVDMDIDDVLDITGARSLVQDLKHYARAFDVGNGVNANAAVDCTRVRDRVEGTDGGEAVESDLHRSFLLSVPGVPDRRGDANGDASFNVKRGMDIQTEMDAGVGDWVPDSPVLKDMDSFPDVDHDGELLCDLL</sequence>
<proteinExistence type="predicted"/>
<organism evidence="2 3">
    <name type="scientific">Tetrapyrgos nigripes</name>
    <dbReference type="NCBI Taxonomy" id="182062"/>
    <lineage>
        <taxon>Eukaryota</taxon>
        <taxon>Fungi</taxon>
        <taxon>Dikarya</taxon>
        <taxon>Basidiomycota</taxon>
        <taxon>Agaricomycotina</taxon>
        <taxon>Agaricomycetes</taxon>
        <taxon>Agaricomycetidae</taxon>
        <taxon>Agaricales</taxon>
        <taxon>Marasmiineae</taxon>
        <taxon>Marasmiaceae</taxon>
        <taxon>Tetrapyrgos</taxon>
    </lineage>
</organism>
<feature type="compositionally biased region" description="Acidic residues" evidence="1">
    <location>
        <begin position="410"/>
        <end position="435"/>
    </location>
</feature>
<reference evidence="2 3" key="1">
    <citation type="journal article" date="2020" name="ISME J.">
        <title>Uncovering the hidden diversity of litter-decomposition mechanisms in mushroom-forming fungi.</title>
        <authorList>
            <person name="Floudas D."/>
            <person name="Bentzer J."/>
            <person name="Ahren D."/>
            <person name="Johansson T."/>
            <person name="Persson P."/>
            <person name="Tunlid A."/>
        </authorList>
    </citation>
    <scope>NUCLEOTIDE SEQUENCE [LARGE SCALE GENOMIC DNA]</scope>
    <source>
        <strain evidence="2 3">CBS 291.85</strain>
    </source>
</reference>
<dbReference type="EMBL" id="JAACJM010000020">
    <property type="protein sequence ID" value="KAF5367121.1"/>
    <property type="molecule type" value="Genomic_DNA"/>
</dbReference>
<feature type="region of interest" description="Disordered" evidence="1">
    <location>
        <begin position="1"/>
        <end position="80"/>
    </location>
</feature>
<accession>A0A8H5GLS3</accession>
<feature type="region of interest" description="Disordered" evidence="1">
    <location>
        <begin position="401"/>
        <end position="435"/>
    </location>
</feature>
<gene>
    <name evidence="2" type="ORF">D9758_003851</name>
</gene>